<dbReference type="SMART" id="SM00829">
    <property type="entry name" value="PKS_ER"/>
    <property type="match status" value="1"/>
</dbReference>
<organism evidence="4 5">
    <name type="scientific">Rossellomorea marisflavi</name>
    <dbReference type="NCBI Taxonomy" id="189381"/>
    <lineage>
        <taxon>Bacteria</taxon>
        <taxon>Bacillati</taxon>
        <taxon>Bacillota</taxon>
        <taxon>Bacilli</taxon>
        <taxon>Bacillales</taxon>
        <taxon>Bacillaceae</taxon>
        <taxon>Rossellomorea</taxon>
    </lineage>
</organism>
<dbReference type="Proteomes" id="UP000037405">
    <property type="component" value="Unassembled WGS sequence"/>
</dbReference>
<dbReference type="EMBL" id="LGUE01000004">
    <property type="protein sequence ID" value="KON84683.1"/>
    <property type="molecule type" value="Genomic_DNA"/>
</dbReference>
<proteinExistence type="predicted"/>
<dbReference type="Pfam" id="PF00107">
    <property type="entry name" value="ADH_zinc_N"/>
    <property type="match status" value="1"/>
</dbReference>
<dbReference type="PANTHER" id="PTHR48106:SF13">
    <property type="entry name" value="QUINONE OXIDOREDUCTASE-RELATED"/>
    <property type="match status" value="1"/>
</dbReference>
<sequence>MRAVVVKEYGDVTGMYLEEVDRPVPGAGEVLVRVVKTSVNFADIKARRGGKGNKLPFIPGLDAAGIVEEIGEGCRSVSVGQRVICFPDNGSYAEYVIAREVLVFPIPDEMNMTVAAASPVVSFLSHRLLTDVARMEKGESVLIHAAAGGVGTTAARLAKQFGAGLVIGTVGSEEKAGIAREAGVDEVILYKEEDFAQRVNDLTSGNGVDIVLDSISGEVTERSLTCLAPYGRLVHFGNAGGPPGMIRSVDLHSSCRSILGFSLGTTRKKRPETLQETADAVIPMLASGRLTVDVGHEFSLSGIQEAHVLMENRKSNGKIVISVGEER</sequence>
<name>A0A0M0G4I5_9BACI</name>
<dbReference type="InterPro" id="IPR011032">
    <property type="entry name" value="GroES-like_sf"/>
</dbReference>
<dbReference type="InterPro" id="IPR036291">
    <property type="entry name" value="NAD(P)-bd_dom_sf"/>
</dbReference>
<comment type="caution">
    <text evidence="4">The sequence shown here is derived from an EMBL/GenBank/DDBJ whole genome shotgun (WGS) entry which is preliminary data.</text>
</comment>
<dbReference type="RefSeq" id="WP_053428281.1">
    <property type="nucleotide sequence ID" value="NZ_JAUKEF010000003.1"/>
</dbReference>
<keyword evidence="2" id="KW-0560">Oxidoreductase</keyword>
<evidence type="ECO:0000313" key="4">
    <source>
        <dbReference type="EMBL" id="KON84683.1"/>
    </source>
</evidence>
<dbReference type="GO" id="GO:0035925">
    <property type="term" value="F:mRNA 3'-UTR AU-rich region binding"/>
    <property type="evidence" value="ECO:0007669"/>
    <property type="project" value="TreeGrafter"/>
</dbReference>
<dbReference type="PANTHER" id="PTHR48106">
    <property type="entry name" value="QUINONE OXIDOREDUCTASE PIG3-RELATED"/>
    <property type="match status" value="1"/>
</dbReference>
<dbReference type="Gene3D" id="3.40.50.720">
    <property type="entry name" value="NAD(P)-binding Rossmann-like Domain"/>
    <property type="match status" value="1"/>
</dbReference>
<keyword evidence="1" id="KW-0521">NADP</keyword>
<reference evidence="5" key="1">
    <citation type="submission" date="2015-07" db="EMBL/GenBank/DDBJ databases">
        <title>Fjat-14235 jcm11544.</title>
        <authorList>
            <person name="Liu B."/>
            <person name="Wang J."/>
            <person name="Zhu Y."/>
            <person name="Liu G."/>
            <person name="Chen Q."/>
            <person name="Chen Z."/>
            <person name="Lan J."/>
            <person name="Che J."/>
            <person name="Ge C."/>
            <person name="Shi H."/>
            <person name="Pan Z."/>
            <person name="Liu X."/>
        </authorList>
    </citation>
    <scope>NUCLEOTIDE SEQUENCE [LARGE SCALE GENOMIC DNA]</scope>
    <source>
        <strain evidence="5">JCM 11544</strain>
    </source>
</reference>
<dbReference type="GO" id="GO:0070402">
    <property type="term" value="F:NADPH binding"/>
    <property type="evidence" value="ECO:0007669"/>
    <property type="project" value="TreeGrafter"/>
</dbReference>
<dbReference type="SUPFAM" id="SSF50129">
    <property type="entry name" value="GroES-like"/>
    <property type="match status" value="1"/>
</dbReference>
<protein>
    <submittedName>
        <fullName evidence="4">Quinone oxidoreductase</fullName>
    </submittedName>
</protein>
<dbReference type="GO" id="GO:0003960">
    <property type="term" value="F:quinone reductase (NADPH) activity"/>
    <property type="evidence" value="ECO:0007669"/>
    <property type="project" value="TreeGrafter"/>
</dbReference>
<feature type="domain" description="Enoyl reductase (ER)" evidence="3">
    <location>
        <begin position="10"/>
        <end position="321"/>
    </location>
</feature>
<dbReference type="AlphaFoldDB" id="A0A0M0G4I5"/>
<dbReference type="PATRIC" id="fig|189381.12.peg.2355"/>
<dbReference type="InterPro" id="IPR013149">
    <property type="entry name" value="ADH-like_C"/>
</dbReference>
<evidence type="ECO:0000313" key="5">
    <source>
        <dbReference type="Proteomes" id="UP000037405"/>
    </source>
</evidence>
<dbReference type="Pfam" id="PF08240">
    <property type="entry name" value="ADH_N"/>
    <property type="match status" value="1"/>
</dbReference>
<evidence type="ECO:0000256" key="1">
    <source>
        <dbReference type="ARBA" id="ARBA00022857"/>
    </source>
</evidence>
<accession>A0A0M0G4I5</accession>
<evidence type="ECO:0000259" key="3">
    <source>
        <dbReference type="SMART" id="SM00829"/>
    </source>
</evidence>
<dbReference type="Gene3D" id="3.90.180.10">
    <property type="entry name" value="Medium-chain alcohol dehydrogenases, catalytic domain"/>
    <property type="match status" value="1"/>
</dbReference>
<gene>
    <name evidence="4" type="ORF">AF331_11675</name>
</gene>
<dbReference type="InterPro" id="IPR020843">
    <property type="entry name" value="ER"/>
</dbReference>
<keyword evidence="5" id="KW-1185">Reference proteome</keyword>
<dbReference type="STRING" id="189381.GCA_900166615_01552"/>
<dbReference type="InterPro" id="IPR013154">
    <property type="entry name" value="ADH-like_N"/>
</dbReference>
<evidence type="ECO:0000256" key="2">
    <source>
        <dbReference type="ARBA" id="ARBA00023002"/>
    </source>
</evidence>
<dbReference type="SUPFAM" id="SSF51735">
    <property type="entry name" value="NAD(P)-binding Rossmann-fold domains"/>
    <property type="match status" value="1"/>
</dbReference>
<dbReference type="GO" id="GO:0005829">
    <property type="term" value="C:cytosol"/>
    <property type="evidence" value="ECO:0007669"/>
    <property type="project" value="TreeGrafter"/>
</dbReference>
<dbReference type="OrthoDB" id="9787435at2"/>